<reference evidence="1 2" key="1">
    <citation type="submission" date="2018-07" db="EMBL/GenBank/DDBJ databases">
        <title>Modular assembly of carbohydrate-degrading microbial communities in the ocean.</title>
        <authorList>
            <person name="Enke T.N."/>
            <person name="Datta M.S."/>
            <person name="Schwartzman J.A."/>
            <person name="Cermak N."/>
            <person name="Schmitz D.A."/>
            <person name="Barrere J."/>
            <person name="Cordero O.X."/>
        </authorList>
    </citation>
    <scope>NUCLEOTIDE SEQUENCE [LARGE SCALE GENOMIC DNA]</scope>
    <source>
        <strain evidence="1 2">C3M10</strain>
    </source>
</reference>
<accession>A0A366XAH8</accession>
<dbReference type="RefSeq" id="WP_113821646.1">
    <property type="nucleotide sequence ID" value="NZ_QOCE01000003.1"/>
</dbReference>
<evidence type="ECO:0000313" key="2">
    <source>
        <dbReference type="Proteomes" id="UP000252706"/>
    </source>
</evidence>
<evidence type="ECO:0000313" key="1">
    <source>
        <dbReference type="EMBL" id="RBW62285.1"/>
    </source>
</evidence>
<comment type="caution">
    <text evidence="1">The sequence shown here is derived from an EMBL/GenBank/DDBJ whole genome shotgun (WGS) entry which is preliminary data.</text>
</comment>
<proteinExistence type="predicted"/>
<dbReference type="OrthoDB" id="7664883at2"/>
<dbReference type="EMBL" id="QOCE01000003">
    <property type="protein sequence ID" value="RBW62285.1"/>
    <property type="molecule type" value="Genomic_DNA"/>
</dbReference>
<organism evidence="1 2">
    <name type="scientific">Phaeobacter gallaeciensis</name>
    <dbReference type="NCBI Taxonomy" id="60890"/>
    <lineage>
        <taxon>Bacteria</taxon>
        <taxon>Pseudomonadati</taxon>
        <taxon>Pseudomonadota</taxon>
        <taxon>Alphaproteobacteria</taxon>
        <taxon>Rhodobacterales</taxon>
        <taxon>Roseobacteraceae</taxon>
        <taxon>Phaeobacter</taxon>
    </lineage>
</organism>
<name>A0A366XAH8_9RHOB</name>
<protein>
    <submittedName>
        <fullName evidence="1">Uncharacterized protein</fullName>
    </submittedName>
</protein>
<sequence>MRGFRKRLGTAIQSSEQYKDKIWALSVDAGLGKKTLYNTLNDEGLDISQTGPGLFGMARVASLLGVSLDYLAGNAPSTNIERDRESSQALVQHITNALHSQASLPNVRVSADGLLRLYAKSGGKLEGFHQVMDQCDQYTAPEIREDHLTVIAVGSRSLSAITMGSNDRHLLQQALITVPDEPLKKRWLQDYRDANERGYLVTIEELNVQMPNHPVLVKMEFLRVLVAVDDQGGKRTILNFSLLMA</sequence>
<dbReference type="AlphaFoldDB" id="A0A366XAH8"/>
<gene>
    <name evidence="1" type="ORF">DS909_01385</name>
</gene>
<dbReference type="Proteomes" id="UP000252706">
    <property type="component" value="Unassembled WGS sequence"/>
</dbReference>